<protein>
    <submittedName>
        <fullName evidence="1">Uncharacterized protein</fullName>
    </submittedName>
</protein>
<dbReference type="AlphaFoldDB" id="A0A645G8L9"/>
<name>A0A645G8L9_9ZZZZ</name>
<organism evidence="1">
    <name type="scientific">bioreactor metagenome</name>
    <dbReference type="NCBI Taxonomy" id="1076179"/>
    <lineage>
        <taxon>unclassified sequences</taxon>
        <taxon>metagenomes</taxon>
        <taxon>ecological metagenomes</taxon>
    </lineage>
</organism>
<sequence length="86" mass="9306">MNGMAAMLRGTMAASVPMDVPTINLVTGIIATIKMINGVERVALTIDPKIRLSVMFCKIWPLSLVTRITPNGIPRITEIIVETATI</sequence>
<accession>A0A645G8L9</accession>
<reference evidence="1" key="1">
    <citation type="submission" date="2019-08" db="EMBL/GenBank/DDBJ databases">
        <authorList>
            <person name="Kucharzyk K."/>
            <person name="Murdoch R.W."/>
            <person name="Higgins S."/>
            <person name="Loffler F."/>
        </authorList>
    </citation>
    <scope>NUCLEOTIDE SEQUENCE</scope>
</reference>
<gene>
    <name evidence="1" type="ORF">SDC9_167651</name>
</gene>
<proteinExistence type="predicted"/>
<evidence type="ECO:0000313" key="1">
    <source>
        <dbReference type="EMBL" id="MPN20273.1"/>
    </source>
</evidence>
<comment type="caution">
    <text evidence="1">The sequence shown here is derived from an EMBL/GenBank/DDBJ whole genome shotgun (WGS) entry which is preliminary data.</text>
</comment>
<dbReference type="EMBL" id="VSSQ01067980">
    <property type="protein sequence ID" value="MPN20273.1"/>
    <property type="molecule type" value="Genomic_DNA"/>
</dbReference>